<evidence type="ECO:0000313" key="5">
    <source>
        <dbReference type="Proteomes" id="UP000767334"/>
    </source>
</evidence>
<evidence type="ECO:0000256" key="2">
    <source>
        <dbReference type="ARBA" id="ARBA00022643"/>
    </source>
</evidence>
<dbReference type="InterPro" id="IPR005025">
    <property type="entry name" value="FMN_Rdtase-like_dom"/>
</dbReference>
<keyword evidence="1" id="KW-0285">Flavoprotein</keyword>
<evidence type="ECO:0000256" key="1">
    <source>
        <dbReference type="ARBA" id="ARBA00022630"/>
    </source>
</evidence>
<dbReference type="Gene3D" id="3.40.50.360">
    <property type="match status" value="1"/>
</dbReference>
<protein>
    <submittedName>
        <fullName evidence="4">Flavodoxin family protein</fullName>
    </submittedName>
</protein>
<keyword evidence="2" id="KW-0288">FMN</keyword>
<dbReference type="SUPFAM" id="SSF52218">
    <property type="entry name" value="Flavoproteins"/>
    <property type="match status" value="1"/>
</dbReference>
<proteinExistence type="predicted"/>
<dbReference type="InterPro" id="IPR029039">
    <property type="entry name" value="Flavoprotein-like_sf"/>
</dbReference>
<organism evidence="4 5">
    <name type="scientific">Clostridium saudiense</name>
    <dbReference type="NCBI Taxonomy" id="1414720"/>
    <lineage>
        <taxon>Bacteria</taxon>
        <taxon>Bacillati</taxon>
        <taxon>Bacillota</taxon>
        <taxon>Clostridia</taxon>
        <taxon>Eubacteriales</taxon>
        <taxon>Clostridiaceae</taxon>
        <taxon>Clostridium</taxon>
    </lineage>
</organism>
<accession>A0ABS2FIT7</accession>
<comment type="caution">
    <text evidence="4">The sequence shown here is derived from an EMBL/GenBank/DDBJ whole genome shotgun (WGS) entry which is preliminary data.</text>
</comment>
<dbReference type="InterPro" id="IPR051796">
    <property type="entry name" value="ISF_SsuE-like"/>
</dbReference>
<dbReference type="RefSeq" id="WP_148322368.1">
    <property type="nucleotide sequence ID" value="NZ_JACJLL010000092.1"/>
</dbReference>
<dbReference type="EMBL" id="JACJLL010000092">
    <property type="protein sequence ID" value="MBM6820197.1"/>
    <property type="molecule type" value="Genomic_DNA"/>
</dbReference>
<dbReference type="Proteomes" id="UP000767334">
    <property type="component" value="Unassembled WGS sequence"/>
</dbReference>
<evidence type="ECO:0000313" key="4">
    <source>
        <dbReference type="EMBL" id="MBM6820197.1"/>
    </source>
</evidence>
<keyword evidence="5" id="KW-1185">Reference proteome</keyword>
<sequence length="205" mass="22716">MKVILLNGSPKSKGCTYTALKIIEKELINEGIEVKFYEVGNKPVIGCIGCNGCRKLGKCIHNDLVNEVSKEMESADGFIVGSPVHYASASGAATSFLDRLFYSTDKNYLRHMFGASIISCRRGGASAAFDQLNKYFTINEMPIVSSVYWNQIHGNTPEEVVQDLEGVRTMKVLARNMAYLIKCKEAAKNVPLPELVPVERTNFIR</sequence>
<evidence type="ECO:0000259" key="3">
    <source>
        <dbReference type="Pfam" id="PF03358"/>
    </source>
</evidence>
<gene>
    <name evidence="4" type="ORF">H6A19_12770</name>
</gene>
<dbReference type="PANTHER" id="PTHR43278:SF4">
    <property type="entry name" value="NAD(P)H-DEPENDENT FMN-CONTAINING OXIDOREDUCTASE YWQN-RELATED"/>
    <property type="match status" value="1"/>
</dbReference>
<reference evidence="4 5" key="1">
    <citation type="journal article" date="2021" name="Sci. Rep.">
        <title>The distribution of antibiotic resistance genes in chicken gut microbiota commensals.</title>
        <authorList>
            <person name="Juricova H."/>
            <person name="Matiasovicova J."/>
            <person name="Kubasova T."/>
            <person name="Cejkova D."/>
            <person name="Rychlik I."/>
        </authorList>
    </citation>
    <scope>NUCLEOTIDE SEQUENCE [LARGE SCALE GENOMIC DNA]</scope>
    <source>
        <strain evidence="4 5">An435</strain>
    </source>
</reference>
<name>A0ABS2FIT7_9CLOT</name>
<feature type="domain" description="NADPH-dependent FMN reductase-like" evidence="3">
    <location>
        <begin position="1"/>
        <end position="150"/>
    </location>
</feature>
<dbReference type="PANTHER" id="PTHR43278">
    <property type="entry name" value="NAD(P)H-DEPENDENT FMN-CONTAINING OXIDOREDUCTASE YWQN-RELATED"/>
    <property type="match status" value="1"/>
</dbReference>
<dbReference type="Pfam" id="PF03358">
    <property type="entry name" value="FMN_red"/>
    <property type="match status" value="1"/>
</dbReference>